<evidence type="ECO:0000256" key="4">
    <source>
        <dbReference type="ARBA" id="ARBA00022695"/>
    </source>
</evidence>
<keyword evidence="10" id="KW-1185">Reference proteome</keyword>
<feature type="region of interest" description="Disordered" evidence="7">
    <location>
        <begin position="51"/>
        <end position="106"/>
    </location>
</feature>
<dbReference type="GO" id="GO:0016779">
    <property type="term" value="F:nucleotidyltransferase activity"/>
    <property type="evidence" value="ECO:0007669"/>
    <property type="project" value="UniProtKB-UniRule"/>
</dbReference>
<organism evidence="9 10">
    <name type="scientific">Agromyces bracchium</name>
    <dbReference type="NCBI Taxonomy" id="88376"/>
    <lineage>
        <taxon>Bacteria</taxon>
        <taxon>Bacillati</taxon>
        <taxon>Actinomycetota</taxon>
        <taxon>Actinomycetes</taxon>
        <taxon>Micrococcales</taxon>
        <taxon>Microbacteriaceae</taxon>
        <taxon>Agromyces</taxon>
    </lineage>
</organism>
<feature type="domain" description="DarT" evidence="8">
    <location>
        <begin position="111"/>
        <end position="315"/>
    </location>
</feature>
<comment type="caution">
    <text evidence="6">Lacks conserved residue(s) required for the propagation of feature annotation.</text>
</comment>
<proteinExistence type="inferred from homology"/>
<feature type="region of interest" description="Disordered" evidence="7">
    <location>
        <begin position="1"/>
        <end position="38"/>
    </location>
</feature>
<dbReference type="GO" id="GO:0016757">
    <property type="term" value="F:glycosyltransferase activity"/>
    <property type="evidence" value="ECO:0007669"/>
    <property type="project" value="UniProtKB-UniRule"/>
</dbReference>
<feature type="active site" evidence="6">
    <location>
        <position position="268"/>
    </location>
</feature>
<keyword evidence="2 6" id="KW-0328">Glycosyltransferase</keyword>
<feature type="binding site" evidence="6">
    <location>
        <begin position="115"/>
        <end position="117"/>
    </location>
    <ligand>
        <name>NAD(+)</name>
        <dbReference type="ChEBI" id="CHEBI:57540"/>
    </ligand>
</feature>
<evidence type="ECO:0000256" key="6">
    <source>
        <dbReference type="PROSITE-ProRule" id="PRU01362"/>
    </source>
</evidence>
<evidence type="ECO:0000313" key="9">
    <source>
        <dbReference type="EMBL" id="MTH68921.1"/>
    </source>
</evidence>
<evidence type="ECO:0000256" key="3">
    <source>
        <dbReference type="ARBA" id="ARBA00022679"/>
    </source>
</evidence>
<dbReference type="InterPro" id="IPR029494">
    <property type="entry name" value="DarT"/>
</dbReference>
<feature type="compositionally biased region" description="Low complexity" evidence="7">
    <location>
        <begin position="65"/>
        <end position="104"/>
    </location>
</feature>
<dbReference type="Pfam" id="PF14487">
    <property type="entry name" value="DarT"/>
    <property type="match status" value="1"/>
</dbReference>
<dbReference type="OrthoDB" id="9813972at2"/>
<comment type="catalytic activity">
    <reaction evidence="6">
        <text>a thymidine in DNA + NAD(+) = an N-(ADP-alpha-D-ribosyl)-thymidine in DNA + nicotinamide + H(+)</text>
        <dbReference type="Rhea" id="RHEA:71651"/>
        <dbReference type="Rhea" id="RHEA-COMP:13556"/>
        <dbReference type="Rhea" id="RHEA-COMP:18051"/>
        <dbReference type="ChEBI" id="CHEBI:15378"/>
        <dbReference type="ChEBI" id="CHEBI:17154"/>
        <dbReference type="ChEBI" id="CHEBI:57540"/>
        <dbReference type="ChEBI" id="CHEBI:137386"/>
        <dbReference type="ChEBI" id="CHEBI:191199"/>
    </reaction>
</comment>
<keyword evidence="4 6" id="KW-0548">Nucleotidyltransferase</keyword>
<feature type="active site" description="Proton acceptor" evidence="6">
    <location>
        <position position="155"/>
    </location>
</feature>
<keyword evidence="1 6" id="KW-1277">Toxin-antitoxin system</keyword>
<evidence type="ECO:0000256" key="1">
    <source>
        <dbReference type="ARBA" id="ARBA00022649"/>
    </source>
</evidence>
<comment type="caution">
    <text evidence="9">The sequence shown here is derived from an EMBL/GenBank/DDBJ whole genome shotgun (WGS) entry which is preliminary data.</text>
</comment>
<sequence>MTEPSPWTPNDGGARTLVRGPRTSVGPSGTEGRDHLGEECIHGFDEGLCAICSPPPEPAAKPKPARATRTTTGRSAAPERSVAGGAAPGASARSSRSSSTASSAPIDVGGTRIYHVTHVENLGRILGAGALLADAGDPPATPAVDLAAPAARQYRRSASVPGADATVAEYVPFLLSTDAHVWDAIRTGTPDPRLAAGAVDRAAADHVILVSSVAAAAGARRDTDGEVVVSATDAAVGGAELAADWPAVSRAIVRLTLADDGEGLRTGEVLVRGSVPLERIALIAVSNDRVRDRVRAALNAVGAKTRVAVYPPWFLGSAD</sequence>
<name>A0A6I3M7G8_9MICO</name>
<evidence type="ECO:0000256" key="7">
    <source>
        <dbReference type="SAM" id="MobiDB-lite"/>
    </source>
</evidence>
<reference evidence="9 10" key="1">
    <citation type="submission" date="2019-11" db="EMBL/GenBank/DDBJ databases">
        <title>Agromyces kandeliae sp. nov., isolated from mangrove soil.</title>
        <authorList>
            <person name="Wang R."/>
        </authorList>
    </citation>
    <scope>NUCLEOTIDE SEQUENCE [LARGE SCALE GENOMIC DNA]</scope>
    <source>
        <strain evidence="9 10">JCM 11433</strain>
    </source>
</reference>
<protein>
    <submittedName>
        <fullName evidence="9">DUF4433 domain-containing protein</fullName>
    </submittedName>
</protein>
<evidence type="ECO:0000313" key="10">
    <source>
        <dbReference type="Proteomes" id="UP000433071"/>
    </source>
</evidence>
<keyword evidence="3 6" id="KW-0808">Transferase</keyword>
<keyword evidence="5 6" id="KW-0238">DNA-binding</keyword>
<evidence type="ECO:0000259" key="8">
    <source>
        <dbReference type="PROSITE" id="PS52018"/>
    </source>
</evidence>
<feature type="binding site" evidence="6">
    <location>
        <position position="155"/>
    </location>
    <ligand>
        <name>NAD(+)</name>
        <dbReference type="ChEBI" id="CHEBI:57540"/>
    </ligand>
</feature>
<evidence type="ECO:0000256" key="5">
    <source>
        <dbReference type="ARBA" id="ARBA00023125"/>
    </source>
</evidence>
<gene>
    <name evidence="9" type="ORF">GJ743_11110</name>
</gene>
<dbReference type="EMBL" id="WMLB01000023">
    <property type="protein sequence ID" value="MTH68921.1"/>
    <property type="molecule type" value="Genomic_DNA"/>
</dbReference>
<dbReference type="PROSITE" id="PS52018">
    <property type="entry name" value="DART"/>
    <property type="match status" value="1"/>
</dbReference>
<comment type="similarity">
    <text evidence="6">Belongs to the DarT ADP-ribosyltransferase family.</text>
</comment>
<dbReference type="Proteomes" id="UP000433071">
    <property type="component" value="Unassembled WGS sequence"/>
</dbReference>
<dbReference type="AlphaFoldDB" id="A0A6I3M7G8"/>
<accession>A0A6I3M7G8</accession>
<feature type="binding site" evidence="6">
    <location>
        <position position="132"/>
    </location>
    <ligand>
        <name>NAD(+)</name>
        <dbReference type="ChEBI" id="CHEBI:57540"/>
    </ligand>
</feature>
<evidence type="ECO:0000256" key="2">
    <source>
        <dbReference type="ARBA" id="ARBA00022676"/>
    </source>
</evidence>
<dbReference type="GO" id="GO:0003677">
    <property type="term" value="F:DNA binding"/>
    <property type="evidence" value="ECO:0007669"/>
    <property type="project" value="UniProtKB-UniRule"/>
</dbReference>